<sequence length="288" mass="32500">MVAAANRLFWMENEFVGKGVVRKYSDSIIDNDLYLLSNHPLSAFKGNSFKWNSWIFDDGTSYEGLTLEDIPHGKGTIVMGNVSAAGLTRYGLYDRYEGELHAGFAHGLGLFFSSVKGELYLGEFNFGKEQGCGIKIKLDKFFELIRNGFSYKKAWMLSKNYVAKSTKIGTFSNNDLHANLAESSNLSINGICSTMELKGLLCELKNILVRTRMFTFKPNSKIHSKFVNNSYTFINMQHPILYSFNTGFLAPGPLGQCFSCPNDVILMKEMNKVSLNNQYENISYNLNY</sequence>
<evidence type="ECO:0000313" key="3">
    <source>
        <dbReference type="Proteomes" id="UP000243425"/>
    </source>
</evidence>
<keyword evidence="1" id="KW-0677">Repeat</keyword>
<evidence type="ECO:0000313" key="2">
    <source>
        <dbReference type="EMBL" id="ABA27197.1"/>
    </source>
</evidence>
<geneLocation type="nucleomorph" evidence="2"/>
<evidence type="ECO:0000256" key="1">
    <source>
        <dbReference type="ARBA" id="ARBA00022737"/>
    </source>
</evidence>
<organism evidence="2 3">
    <name type="scientific">Bigelowiella natans</name>
    <name type="common">Pedinomonas minutissima</name>
    <name type="synonym">Chlorarachnion sp. (strain CCMP621)</name>
    <dbReference type="NCBI Taxonomy" id="227086"/>
    <lineage>
        <taxon>Eukaryota</taxon>
        <taxon>Sar</taxon>
        <taxon>Rhizaria</taxon>
        <taxon>Cercozoa</taxon>
        <taxon>Chlorarachniophyceae</taxon>
        <taxon>Bigelowiella</taxon>
    </lineage>
</organism>
<dbReference type="AlphaFoldDB" id="Q3LWG8"/>
<reference evidence="2 3" key="1">
    <citation type="journal article" date="2006" name="Proc. Natl. Acad. Sci. U.S.A.">
        <title>Complete nucleotide sequence of the chlorarachniophyte nucleomorph: nature's smallest nucleus.</title>
        <authorList>
            <person name="Gilson P.R."/>
            <person name="Su V."/>
            <person name="Slamovits C.H."/>
            <person name="Reith M.E."/>
            <person name="Keeling P.J."/>
            <person name="McFadden G.I."/>
        </authorList>
    </citation>
    <scope>NUCLEOTIDE SEQUENCE [LARGE SCALE GENOMIC DNA]</scope>
    <source>
        <strain evidence="3">CCMP621</strain>
    </source>
</reference>
<gene>
    <name evidence="2" type="primary">mrp1</name>
</gene>
<dbReference type="SUPFAM" id="SSF82185">
    <property type="entry name" value="Histone H3 K4-specific methyltransferase SET7/9 N-terminal domain"/>
    <property type="match status" value="1"/>
</dbReference>
<accession>Q3LWG8</accession>
<dbReference type="GeneID" id="5788478"/>
<dbReference type="Proteomes" id="UP000243425">
    <property type="component" value="Nucleomorph 1"/>
</dbReference>
<dbReference type="InterPro" id="IPR003409">
    <property type="entry name" value="MORN"/>
</dbReference>
<name>Q3LWG8_BIGNA</name>
<dbReference type="RefSeq" id="XP_001712809.1">
    <property type="nucleotide sequence ID" value="XM_001712757.1"/>
</dbReference>
<keyword evidence="2" id="KW-0542">Nucleomorph</keyword>
<proteinExistence type="predicted"/>
<dbReference type="EMBL" id="DQ158856">
    <property type="protein sequence ID" value="ABA27197.1"/>
    <property type="molecule type" value="Genomic_DNA"/>
</dbReference>
<protein>
    <submittedName>
        <fullName evidence="2">Morn repeat protein 1</fullName>
    </submittedName>
</protein>
<dbReference type="Pfam" id="PF02493">
    <property type="entry name" value="MORN"/>
    <property type="match status" value="2"/>
</dbReference>